<dbReference type="InterPro" id="IPR016090">
    <property type="entry name" value="PLA2-like_dom"/>
</dbReference>
<evidence type="ECO:0000256" key="9">
    <source>
        <dbReference type="SAM" id="MobiDB-lite"/>
    </source>
</evidence>
<dbReference type="GO" id="GO:0031012">
    <property type="term" value="C:extracellular matrix"/>
    <property type="evidence" value="ECO:0007669"/>
    <property type="project" value="TreeGrafter"/>
</dbReference>
<feature type="disulfide bond" evidence="6">
    <location>
        <begin position="355"/>
        <end position="366"/>
    </location>
</feature>
<evidence type="ECO:0000256" key="8">
    <source>
        <dbReference type="RuleBase" id="RU361236"/>
    </source>
</evidence>
<dbReference type="GO" id="GO:0006644">
    <property type="term" value="P:phospholipid metabolic process"/>
    <property type="evidence" value="ECO:0007669"/>
    <property type="project" value="InterPro"/>
</dbReference>
<dbReference type="GO" id="GO:0016042">
    <property type="term" value="P:lipid catabolic process"/>
    <property type="evidence" value="ECO:0007669"/>
    <property type="project" value="InterPro"/>
</dbReference>
<gene>
    <name evidence="11" type="ORF">GDO54_011687</name>
</gene>
<evidence type="ECO:0000256" key="6">
    <source>
        <dbReference type="PIRSR" id="PIRSR601211-3"/>
    </source>
</evidence>
<dbReference type="Pfam" id="PF00068">
    <property type="entry name" value="Phospholip_A2_1"/>
    <property type="match status" value="2"/>
</dbReference>
<feature type="disulfide bond" evidence="6">
    <location>
        <begin position="336"/>
        <end position="361"/>
    </location>
</feature>
<feature type="disulfide bond" evidence="6">
    <location>
        <begin position="326"/>
        <end position="401"/>
    </location>
</feature>
<feature type="active site" evidence="4">
    <location>
        <position position="369"/>
    </location>
</feature>
<feature type="compositionally biased region" description="Basic and acidic residues" evidence="9">
    <location>
        <begin position="404"/>
        <end position="414"/>
    </location>
</feature>
<feature type="region of interest" description="Disordered" evidence="9">
    <location>
        <begin position="394"/>
        <end position="462"/>
    </location>
</feature>
<evidence type="ECO:0000256" key="5">
    <source>
        <dbReference type="PIRSR" id="PIRSR601211-2"/>
    </source>
</evidence>
<feature type="chain" id="PRO_5043099857" description="Phospholipase A2-like central domain-containing protein" evidence="8">
    <location>
        <begin position="18"/>
        <end position="462"/>
    </location>
</feature>
<dbReference type="PRINTS" id="PR00389">
    <property type="entry name" value="PHPHLIPASEA2"/>
</dbReference>
<feature type="domain" description="Phospholipase A2-like central" evidence="10">
    <location>
        <begin position="279"/>
        <end position="394"/>
    </location>
</feature>
<dbReference type="GO" id="GO:0005543">
    <property type="term" value="F:phospholipid binding"/>
    <property type="evidence" value="ECO:0007669"/>
    <property type="project" value="TreeGrafter"/>
</dbReference>
<dbReference type="PANTHER" id="PTHR11716">
    <property type="entry name" value="PHOSPHOLIPASE A2 FAMILY MEMBER"/>
    <property type="match status" value="1"/>
</dbReference>
<protein>
    <recommendedName>
        <fullName evidence="10">Phospholipase A2-like central domain-containing protein</fullName>
    </recommendedName>
</protein>
<dbReference type="CDD" id="cd04707">
    <property type="entry name" value="otoconin_90"/>
    <property type="match status" value="1"/>
</dbReference>
<keyword evidence="3 6" id="KW-1015">Disulfide bond</keyword>
<reference evidence="11" key="1">
    <citation type="thesis" date="2020" institute="ProQuest LLC" country="789 East Eisenhower Parkway, Ann Arbor, MI, USA">
        <title>Comparative Genomics and Chromosome Evolution.</title>
        <authorList>
            <person name="Mudd A.B."/>
        </authorList>
    </citation>
    <scope>NUCLEOTIDE SEQUENCE</scope>
    <source>
        <strain evidence="11">1538</strain>
        <tissue evidence="11">Blood</tissue>
    </source>
</reference>
<evidence type="ECO:0000259" key="10">
    <source>
        <dbReference type="SMART" id="SM00085"/>
    </source>
</evidence>
<feature type="domain" description="Phospholipase A2-like central" evidence="10">
    <location>
        <begin position="56"/>
        <end position="172"/>
    </location>
</feature>
<feature type="compositionally biased region" description="Basic residues" evidence="9">
    <location>
        <begin position="449"/>
        <end position="462"/>
    </location>
</feature>
<dbReference type="PROSITE" id="PS00118">
    <property type="entry name" value="PA2_HIS"/>
    <property type="match status" value="2"/>
</dbReference>
<sequence>MGSFCLARQLGAVLVLAGNNFTFDGVFKNIESVTSFLDCLGSQFTWLQVIFTNFPALLNFVSKLKCVTGLCPKDLEDYGCACRFELEGLPVDEVDSCCFQHRKCYEEALEMDCVWDPAKVSSDISCLSKNLTCESGHECEKVLCRCDKAAIECFVNTHINSSVKGMDITFCPDPVTASPETTIKISDLDAKSVQNRSADVLYIPTEEGEQIALQSDQTSIPSMEELMTPVTESGFKIAEESTINAAVSVGTDGDVGESIEQVCDRFHFHRVKEDGNAMELPLLGEMLYCLTGRCPQEFESYGCYCGQEGRGNPTDVLDSCCFSHQCCIDHLKKIGCAPDRNVRSEVMCMDQKPTCVGWSICDRLLCACDKAAAECMAAAPVNNTMRALSRSRCQGGAQPTCRQGSEEEKPERAIKTQSESASSEESSEEQRPMRDIVRAGNGGSPLPRGGRRTRSLVIKRKN</sequence>
<feature type="signal peptide" evidence="8">
    <location>
        <begin position="1"/>
        <end position="17"/>
    </location>
</feature>
<evidence type="ECO:0000313" key="12">
    <source>
        <dbReference type="Proteomes" id="UP001181693"/>
    </source>
</evidence>
<organism evidence="11 12">
    <name type="scientific">Pyxicephalus adspersus</name>
    <name type="common">African bullfrog</name>
    <dbReference type="NCBI Taxonomy" id="30357"/>
    <lineage>
        <taxon>Eukaryota</taxon>
        <taxon>Metazoa</taxon>
        <taxon>Chordata</taxon>
        <taxon>Craniata</taxon>
        <taxon>Vertebrata</taxon>
        <taxon>Euteleostomi</taxon>
        <taxon>Amphibia</taxon>
        <taxon>Batrachia</taxon>
        <taxon>Anura</taxon>
        <taxon>Neobatrachia</taxon>
        <taxon>Ranoidea</taxon>
        <taxon>Pyxicephalidae</taxon>
        <taxon>Pyxicephalinae</taxon>
        <taxon>Pyxicephalus</taxon>
    </lineage>
</organism>
<accession>A0AAV3AMH8</accession>
<dbReference type="FunFam" id="1.20.90.10:FF:000006">
    <property type="entry name" value="Otoconin-90"/>
    <property type="match status" value="1"/>
</dbReference>
<evidence type="ECO:0000256" key="3">
    <source>
        <dbReference type="ARBA" id="ARBA00023157"/>
    </source>
</evidence>
<feature type="binding site" evidence="5">
    <location>
        <position position="304"/>
    </location>
    <ligand>
        <name>Ca(2+)</name>
        <dbReference type="ChEBI" id="CHEBI:29108"/>
    </ligand>
</feature>
<keyword evidence="12" id="KW-1185">Reference proteome</keyword>
<dbReference type="PANTHER" id="PTHR11716:SF1">
    <property type="entry name" value="OTOCONIN-90"/>
    <property type="match status" value="1"/>
</dbReference>
<comment type="similarity">
    <text evidence="7">Belongs to the phospholipase A2 family.</text>
</comment>
<keyword evidence="8" id="KW-0732">Signal</keyword>
<feature type="compositionally biased region" description="Basic and acidic residues" evidence="9">
    <location>
        <begin position="428"/>
        <end position="437"/>
    </location>
</feature>
<dbReference type="EMBL" id="DYDO01000005">
    <property type="protein sequence ID" value="DBA23977.1"/>
    <property type="molecule type" value="Genomic_DNA"/>
</dbReference>
<dbReference type="InterPro" id="IPR041798">
    <property type="entry name" value="Otoconin-90"/>
</dbReference>
<comment type="caution">
    <text evidence="11">The sequence shown here is derived from an EMBL/GenBank/DDBJ whole genome shotgun (WGS) entry which is preliminary data.</text>
</comment>
<dbReference type="GO" id="GO:0047498">
    <property type="term" value="F:calcium-dependent phospholipase A2 activity"/>
    <property type="evidence" value="ECO:0007669"/>
    <property type="project" value="TreeGrafter"/>
</dbReference>
<feature type="disulfide bond" evidence="6">
    <location>
        <begin position="305"/>
        <end position="321"/>
    </location>
</feature>
<proteinExistence type="inferred from homology"/>
<evidence type="ECO:0000256" key="2">
    <source>
        <dbReference type="ARBA" id="ARBA00022525"/>
    </source>
</evidence>
<evidence type="ECO:0000256" key="4">
    <source>
        <dbReference type="PIRSR" id="PIRSR601211-1"/>
    </source>
</evidence>
<dbReference type="PROSITE" id="PS00119">
    <property type="entry name" value="PA2_ASP"/>
    <property type="match status" value="2"/>
</dbReference>
<dbReference type="SMART" id="SM00085">
    <property type="entry name" value="PA2c"/>
    <property type="match status" value="2"/>
</dbReference>
<evidence type="ECO:0000313" key="11">
    <source>
        <dbReference type="EMBL" id="DBA23977.1"/>
    </source>
</evidence>
<dbReference type="GO" id="GO:0005509">
    <property type="term" value="F:calcium ion binding"/>
    <property type="evidence" value="ECO:0007669"/>
    <property type="project" value="InterPro"/>
</dbReference>
<dbReference type="InterPro" id="IPR033113">
    <property type="entry name" value="PLA2_histidine"/>
</dbReference>
<dbReference type="GO" id="GO:0050482">
    <property type="term" value="P:arachidonate secretion"/>
    <property type="evidence" value="ECO:0007669"/>
    <property type="project" value="InterPro"/>
</dbReference>
<dbReference type="InterPro" id="IPR001211">
    <property type="entry name" value="PLA2"/>
</dbReference>
<comment type="subcellular location">
    <subcellularLocation>
        <location evidence="1 8">Secreted</location>
    </subcellularLocation>
</comment>
<name>A0AAV3AMH8_PYXAD</name>
<dbReference type="Proteomes" id="UP001181693">
    <property type="component" value="Unassembled WGS sequence"/>
</dbReference>
<keyword evidence="5" id="KW-0106">Calcium</keyword>
<dbReference type="InterPro" id="IPR033112">
    <property type="entry name" value="PLA2_Asp_AS"/>
</dbReference>
<dbReference type="AlphaFoldDB" id="A0AAV3AMH8"/>
<evidence type="ECO:0000256" key="7">
    <source>
        <dbReference type="RuleBase" id="RU003654"/>
    </source>
</evidence>
<keyword evidence="2 8" id="KW-0964">Secreted</keyword>
<comment type="cofactor">
    <cofactor evidence="5">
        <name>Ca(2+)</name>
        <dbReference type="ChEBI" id="CHEBI:29108"/>
    </cofactor>
    <text evidence="5">Binds 1 Ca(2+) ion per subunit.</text>
</comment>
<evidence type="ECO:0000256" key="1">
    <source>
        <dbReference type="ARBA" id="ARBA00004613"/>
    </source>
</evidence>
<keyword evidence="5" id="KW-0479">Metal-binding</keyword>
<feature type="disulfide bond" evidence="6">
    <location>
        <begin position="320"/>
        <end position="375"/>
    </location>
</feature>
<feature type="binding site" evidence="5">
    <location>
        <position position="306"/>
    </location>
    <ligand>
        <name>Ca(2+)</name>
        <dbReference type="ChEBI" id="CHEBI:29108"/>
    </ligand>
</feature>
<dbReference type="InterPro" id="IPR036444">
    <property type="entry name" value="PLipase_A2_dom_sf"/>
</dbReference>
<feature type="active site" evidence="4">
    <location>
        <position position="324"/>
    </location>
</feature>
<feature type="disulfide bond" evidence="6">
    <location>
        <begin position="327"/>
        <end position="368"/>
    </location>
</feature>
<dbReference type="SUPFAM" id="SSF48619">
    <property type="entry name" value="Phospholipase A2, PLA2"/>
    <property type="match status" value="2"/>
</dbReference>
<dbReference type="Gene3D" id="1.20.90.10">
    <property type="entry name" value="Phospholipase A2 domain"/>
    <property type="match status" value="2"/>
</dbReference>
<dbReference type="GO" id="GO:0005576">
    <property type="term" value="C:extracellular region"/>
    <property type="evidence" value="ECO:0007669"/>
    <property type="project" value="UniProtKB-SubCell"/>
</dbReference>